<dbReference type="RefSeq" id="XP_053759079.1">
    <property type="nucleotide sequence ID" value="XM_053903104.1"/>
</dbReference>
<keyword evidence="2" id="KW-1185">Reference proteome</keyword>
<reference evidence="3" key="1">
    <citation type="submission" date="2025-08" db="UniProtKB">
        <authorList>
            <consortium name="RefSeq"/>
        </authorList>
    </citation>
    <scope>IDENTIFICATION</scope>
    <source>
        <tissue evidence="3">Whole blood</tissue>
    </source>
</reference>
<feature type="compositionally biased region" description="Basic and acidic residues" evidence="1">
    <location>
        <begin position="176"/>
        <end position="188"/>
    </location>
</feature>
<protein>
    <submittedName>
        <fullName evidence="3">Uncharacterized protein LOC109265809</fullName>
    </submittedName>
</protein>
<dbReference type="AlphaFoldDB" id="A0A9W2VK82"/>
<proteinExistence type="predicted"/>
<feature type="region of interest" description="Disordered" evidence="1">
    <location>
        <begin position="123"/>
        <end position="194"/>
    </location>
</feature>
<sequence length="271" mass="29535">MMQRNNLPQRVLGAKCPEENLELYLARLCRIEGEAHTARGSLDGDGSWPFQALTTLCVWAITAGLFGLTFKKCDLLSPWRLRSVPRRVSTPVGPAPALAAWKTLLSPALSWCLELVVAARTEPRPQAKGRSPGPVTVCVSPIPSEAAGDHPEAFGPLSPVTREGRTSSNVWLRTSRSREKSDGQKPGREANGLISGPGPFLQFSSASPHHSGLAESMYSPRGYSLLTHSFIPFMNHYGAPGTVVCLEYTAVKTKMKQNPNQPFLFVMLRPC</sequence>
<accession>A0A9W2VK82</accession>
<dbReference type="GeneID" id="109265809"/>
<evidence type="ECO:0000313" key="3">
    <source>
        <dbReference type="RefSeq" id="XP_053759079.1"/>
    </source>
</evidence>
<gene>
    <name evidence="3" type="primary">LOC109265809</name>
</gene>
<organism evidence="2 3">
    <name type="scientific">Panthera pardus</name>
    <name type="common">Leopard</name>
    <name type="synonym">Felis pardus</name>
    <dbReference type="NCBI Taxonomy" id="9691"/>
    <lineage>
        <taxon>Eukaryota</taxon>
        <taxon>Metazoa</taxon>
        <taxon>Chordata</taxon>
        <taxon>Craniata</taxon>
        <taxon>Vertebrata</taxon>
        <taxon>Euteleostomi</taxon>
        <taxon>Mammalia</taxon>
        <taxon>Eutheria</taxon>
        <taxon>Laurasiatheria</taxon>
        <taxon>Carnivora</taxon>
        <taxon>Feliformia</taxon>
        <taxon>Felidae</taxon>
        <taxon>Pantherinae</taxon>
        <taxon>Panthera</taxon>
    </lineage>
</organism>
<name>A0A9W2VK82_PANPR</name>
<evidence type="ECO:0000313" key="2">
    <source>
        <dbReference type="Proteomes" id="UP001165780"/>
    </source>
</evidence>
<dbReference type="Proteomes" id="UP001165780">
    <property type="component" value="Unplaced"/>
</dbReference>
<evidence type="ECO:0000256" key="1">
    <source>
        <dbReference type="SAM" id="MobiDB-lite"/>
    </source>
</evidence>